<comment type="function">
    <text evidence="10">Phospholipid scramblase involved in autophagy. Cycles between the preautophagosomal structure/phagophore assembly site (PAS) and the cytoplasmic vesicle pool and supplies membrane for the growing autophagosome. Lipid scramblase activity plays a key role in preautophagosomal structure/phagophore assembly by distributing the phospholipids that arrive through ATG2 from the cytoplasmic to the luminal leaflet of the bilayer, thereby driving autophagosomal membrane expansion.</text>
</comment>
<keyword evidence="9 10" id="KW-0472">Membrane</keyword>
<evidence type="ECO:0000256" key="7">
    <source>
        <dbReference type="ARBA" id="ARBA00023006"/>
    </source>
</evidence>
<evidence type="ECO:0000256" key="8">
    <source>
        <dbReference type="ARBA" id="ARBA00023055"/>
    </source>
</evidence>
<dbReference type="GO" id="GO:0061709">
    <property type="term" value="P:reticulophagy"/>
    <property type="evidence" value="ECO:0007669"/>
    <property type="project" value="TreeGrafter"/>
</dbReference>
<feature type="transmembrane region" description="Helical" evidence="10">
    <location>
        <begin position="53"/>
        <end position="75"/>
    </location>
</feature>
<feature type="transmembrane region" description="Helical" evidence="10">
    <location>
        <begin position="21"/>
        <end position="47"/>
    </location>
</feature>
<comment type="caution">
    <text evidence="10">Lacks conserved residue(s) required for the propagation of feature annotation.</text>
</comment>
<feature type="compositionally biased region" description="Basic and acidic residues" evidence="11">
    <location>
        <begin position="164"/>
        <end position="175"/>
    </location>
</feature>
<dbReference type="AlphaFoldDB" id="A0A8W8MJ76"/>
<evidence type="ECO:0000256" key="6">
    <source>
        <dbReference type="ARBA" id="ARBA00022989"/>
    </source>
</evidence>
<dbReference type="Proteomes" id="UP000005408">
    <property type="component" value="Unassembled WGS sequence"/>
</dbReference>
<keyword evidence="8 10" id="KW-0445">Lipid transport</keyword>
<dbReference type="GO" id="GO:0034727">
    <property type="term" value="P:piecemeal microautophagy of the nucleus"/>
    <property type="evidence" value="ECO:0007669"/>
    <property type="project" value="TreeGrafter"/>
</dbReference>
<evidence type="ECO:0000256" key="3">
    <source>
        <dbReference type="ARBA" id="ARBA00018074"/>
    </source>
</evidence>
<evidence type="ECO:0000256" key="11">
    <source>
        <dbReference type="SAM" id="MobiDB-lite"/>
    </source>
</evidence>
<keyword evidence="5 10" id="KW-0812">Transmembrane</keyword>
<dbReference type="PANTHER" id="PTHR13038">
    <property type="entry name" value="APG9 AUTOPHAGY 9"/>
    <property type="match status" value="1"/>
</dbReference>
<reference evidence="12" key="1">
    <citation type="submission" date="2022-08" db="UniProtKB">
        <authorList>
            <consortium name="EnsemblMetazoa"/>
        </authorList>
    </citation>
    <scope>IDENTIFICATION</scope>
    <source>
        <strain evidence="12">05x7-T-G4-1.051#20</strain>
    </source>
</reference>
<dbReference type="GO" id="GO:0006869">
    <property type="term" value="P:lipid transport"/>
    <property type="evidence" value="ECO:0007669"/>
    <property type="project" value="UniProtKB-KW"/>
</dbReference>
<proteinExistence type="inferred from homology"/>
<evidence type="ECO:0000256" key="2">
    <source>
        <dbReference type="ARBA" id="ARBA00006185"/>
    </source>
</evidence>
<dbReference type="GO" id="GO:0000422">
    <property type="term" value="P:autophagy of mitochondrion"/>
    <property type="evidence" value="ECO:0007669"/>
    <property type="project" value="TreeGrafter"/>
</dbReference>
<dbReference type="PANTHER" id="PTHR13038:SF10">
    <property type="entry name" value="AUTOPHAGY-RELATED PROTEIN 9"/>
    <property type="match status" value="1"/>
</dbReference>
<keyword evidence="13" id="KW-1185">Reference proteome</keyword>
<dbReference type="GO" id="GO:0034045">
    <property type="term" value="C:phagophore assembly site membrane"/>
    <property type="evidence" value="ECO:0007669"/>
    <property type="project" value="UniProtKB-SubCell"/>
</dbReference>
<name>A0A8W8MJ76_MAGGI</name>
<comment type="similarity">
    <text evidence="2 10">Belongs to the ATG9 family.</text>
</comment>
<evidence type="ECO:0000256" key="1">
    <source>
        <dbReference type="ARBA" id="ARBA00004511"/>
    </source>
</evidence>
<accession>A0A8W8MJ76</accession>
<comment type="subcellular location">
    <subcellularLocation>
        <location evidence="1 10">Preautophagosomal structure membrane</location>
        <topology evidence="1 10">Multi-pass membrane protein</topology>
    </subcellularLocation>
</comment>
<organism evidence="12 13">
    <name type="scientific">Magallana gigas</name>
    <name type="common">Pacific oyster</name>
    <name type="synonym">Crassostrea gigas</name>
    <dbReference type="NCBI Taxonomy" id="29159"/>
    <lineage>
        <taxon>Eukaryota</taxon>
        <taxon>Metazoa</taxon>
        <taxon>Spiralia</taxon>
        <taxon>Lophotrochozoa</taxon>
        <taxon>Mollusca</taxon>
        <taxon>Bivalvia</taxon>
        <taxon>Autobranchia</taxon>
        <taxon>Pteriomorphia</taxon>
        <taxon>Ostreida</taxon>
        <taxon>Ostreoidea</taxon>
        <taxon>Ostreidae</taxon>
        <taxon>Magallana</taxon>
    </lineage>
</organism>
<evidence type="ECO:0000256" key="4">
    <source>
        <dbReference type="ARBA" id="ARBA00022448"/>
    </source>
</evidence>
<evidence type="ECO:0000313" key="12">
    <source>
        <dbReference type="EnsemblMetazoa" id="G32574.1:cds"/>
    </source>
</evidence>
<dbReference type="InterPro" id="IPR007241">
    <property type="entry name" value="Autophagy-rel_prot_9"/>
</dbReference>
<dbReference type="Pfam" id="PF04109">
    <property type="entry name" value="ATG9"/>
    <property type="match status" value="1"/>
</dbReference>
<dbReference type="EnsemblMetazoa" id="G32574.1">
    <property type="protein sequence ID" value="G32574.1:cds"/>
    <property type="gene ID" value="G32574"/>
</dbReference>
<protein>
    <recommendedName>
        <fullName evidence="3 10">Autophagy-related protein 9</fullName>
    </recommendedName>
</protein>
<feature type="region of interest" description="Disordered" evidence="11">
    <location>
        <begin position="157"/>
        <end position="184"/>
    </location>
</feature>
<keyword evidence="6 10" id="KW-1133">Transmembrane helix</keyword>
<sequence>MRTLNRGYRLANKSLDIFSSQLIVILAKNVAFFAGSVLAVLVVLTVIDEDVLVVEHVLTTMTVAGLIVTACNVFIPDEHLVNCPEILMRNILAHVHYMPPDWSGNAHTSKVRIEFSIFFQYSSNRNTTSLGIFNPVTQNMVMSSQGSLTGYLSGLQPSGAGALGEKREEEEKDSGNTETIAKSV</sequence>
<dbReference type="GO" id="GO:0034497">
    <property type="term" value="P:protein localization to phagophore assembly site"/>
    <property type="evidence" value="ECO:0007669"/>
    <property type="project" value="TreeGrafter"/>
</dbReference>
<keyword evidence="7 10" id="KW-0072">Autophagy</keyword>
<evidence type="ECO:0000256" key="5">
    <source>
        <dbReference type="ARBA" id="ARBA00022692"/>
    </source>
</evidence>
<dbReference type="GO" id="GO:0005776">
    <property type="term" value="C:autophagosome"/>
    <property type="evidence" value="ECO:0007669"/>
    <property type="project" value="TreeGrafter"/>
</dbReference>
<evidence type="ECO:0000256" key="9">
    <source>
        <dbReference type="ARBA" id="ARBA00023136"/>
    </source>
</evidence>
<evidence type="ECO:0000256" key="10">
    <source>
        <dbReference type="RuleBase" id="RU364027"/>
    </source>
</evidence>
<keyword evidence="4 10" id="KW-0813">Transport</keyword>
<evidence type="ECO:0000313" key="13">
    <source>
        <dbReference type="Proteomes" id="UP000005408"/>
    </source>
</evidence>